<dbReference type="EMBL" id="CABM01000050">
    <property type="protein sequence ID" value="CBH98299.1"/>
    <property type="molecule type" value="Genomic_DNA"/>
</dbReference>
<comment type="caution">
    <text evidence="1">The sequence shown here is derived from an EMBL/GenBank/DDBJ whole genome shotgun (WGS) entry which is preliminary data.</text>
</comment>
<reference evidence="1" key="1">
    <citation type="submission" date="2009-10" db="EMBL/GenBank/DDBJ databases">
        <title>Diversity of trophic interactions inside an arsenic-rich microbial ecosystem.</title>
        <authorList>
            <person name="Bertin P.N."/>
            <person name="Heinrich-Salmeron A."/>
            <person name="Pelletier E."/>
            <person name="Goulhen-Chollet F."/>
            <person name="Arsene-Ploetze F."/>
            <person name="Gallien S."/>
            <person name="Calteau A."/>
            <person name="Vallenet D."/>
            <person name="Casiot C."/>
            <person name="Chane-Woon-Ming B."/>
            <person name="Giloteaux L."/>
            <person name="Barakat M."/>
            <person name="Bonnefoy V."/>
            <person name="Bruneel O."/>
            <person name="Chandler M."/>
            <person name="Cleiss J."/>
            <person name="Duran R."/>
            <person name="Elbaz-Poulichet F."/>
            <person name="Fonknechten N."/>
            <person name="Lauga B."/>
            <person name="Mornico D."/>
            <person name="Ortet P."/>
            <person name="Schaeffer C."/>
            <person name="Siguier P."/>
            <person name="Alexander Thil Smith A."/>
            <person name="Van Dorsselaer A."/>
            <person name="Weissenbach J."/>
            <person name="Medigue C."/>
            <person name="Le Paslier D."/>
        </authorList>
    </citation>
    <scope>NUCLEOTIDE SEQUENCE</scope>
</reference>
<name>E6PTP2_9ZZZZ</name>
<accession>E6PTP2</accession>
<organism evidence="1">
    <name type="scientific">mine drainage metagenome</name>
    <dbReference type="NCBI Taxonomy" id="410659"/>
    <lineage>
        <taxon>unclassified sequences</taxon>
        <taxon>metagenomes</taxon>
        <taxon>ecological metagenomes</taxon>
    </lineage>
</organism>
<gene>
    <name evidence="1" type="ORF">CARN2_3775</name>
</gene>
<protein>
    <submittedName>
        <fullName evidence="1">Uncharacterized protein</fullName>
    </submittedName>
</protein>
<sequence>MANDVLWLCTRKIVVSQERDEWRAVLIVSKISANDPMPPAMAGLHLYNSTLIRLCWIGVEQDQYLERGCSFSASASETR</sequence>
<proteinExistence type="predicted"/>
<dbReference type="AlphaFoldDB" id="E6PTP2"/>
<evidence type="ECO:0000313" key="1">
    <source>
        <dbReference type="EMBL" id="CBH98299.1"/>
    </source>
</evidence>